<dbReference type="EMBL" id="AK163379">
    <property type="protein sequence ID" value="BAE37326.1"/>
    <property type="molecule type" value="mRNA"/>
</dbReference>
<name>Q3TQQ6_MOUSE</name>
<dbReference type="MGI" id="MGI:105128">
    <property type="gene designation" value="Rad23b"/>
</dbReference>
<reference evidence="1" key="3">
    <citation type="journal article" date="2000" name="Genome Res.">
        <title>RIKEN integrated sequence analysis (RISA) system--384-format sequencing pipeline with 384 multicapillary sequencer.</title>
        <authorList>
            <person name="Shibata K."/>
            <person name="Itoh M."/>
            <person name="Aizawa K."/>
            <person name="Nagaoka S."/>
            <person name="Sasaki N."/>
            <person name="Carninci P."/>
            <person name="Konno H."/>
            <person name="Akiyama J."/>
            <person name="Nishi K."/>
            <person name="Kitsunai T."/>
            <person name="Tashiro H."/>
            <person name="Itoh M."/>
            <person name="Sumi N."/>
            <person name="Ishii Y."/>
            <person name="Nakamura S."/>
            <person name="Hazama M."/>
            <person name="Nishine T."/>
            <person name="Harada A."/>
            <person name="Yamamoto R."/>
            <person name="Matsumoto H."/>
            <person name="Sakaguchi S."/>
            <person name="Ikegami T."/>
            <person name="Kashiwagi K."/>
            <person name="Fujiwake S."/>
            <person name="Inoue K."/>
            <person name="Togawa Y."/>
            <person name="Izawa M."/>
            <person name="Ohara E."/>
            <person name="Watahiki M."/>
            <person name="Yoneda Y."/>
            <person name="Ishikawa T."/>
            <person name="Ozawa K."/>
            <person name="Tanaka T."/>
            <person name="Matsuura S."/>
            <person name="Kawai J."/>
            <person name="Okazaki Y."/>
            <person name="Muramatsu M."/>
            <person name="Inoue Y."/>
            <person name="Kira A."/>
            <person name="Hayashizaki Y."/>
        </authorList>
    </citation>
    <scope>NUCLEOTIDE SEQUENCE</scope>
    <source>
        <strain evidence="1">C57BL/6J</strain>
        <tissue evidence="1">Egg</tissue>
    </source>
</reference>
<reference evidence="1" key="7">
    <citation type="journal article" date="2005" name="Science">
        <title>The Transcriptional Landscape of the Mammalian Genome.</title>
        <authorList>
            <consortium name="The FANTOM Consortium"/>
            <consortium name="Riken Genome Exploration Research Group and Genome Science Group (Genome Network Project Core Group)"/>
        </authorList>
    </citation>
    <scope>NUCLEOTIDE SEQUENCE</scope>
    <source>
        <strain evidence="1">C57BL/6J</strain>
        <tissue evidence="1">Egg</tissue>
    </source>
</reference>
<dbReference type="AGR" id="MGI:105128"/>
<evidence type="ECO:0000313" key="1">
    <source>
        <dbReference type="EMBL" id="BAE37326.1"/>
    </source>
</evidence>
<evidence type="ECO:0000313" key="2">
    <source>
        <dbReference type="MGI" id="MGI:105128"/>
    </source>
</evidence>
<gene>
    <name evidence="2" type="primary">Rad23b</name>
</gene>
<reference evidence="1" key="1">
    <citation type="journal article" date="1999" name="Methods Enzymol.">
        <title>High-efficiency full-length cDNA cloning.</title>
        <authorList>
            <person name="Carninci P."/>
            <person name="Hayashizaki Y."/>
        </authorList>
    </citation>
    <scope>NUCLEOTIDE SEQUENCE</scope>
    <source>
        <strain evidence="1">C57BL/6J</strain>
        <tissue evidence="1">Egg</tissue>
    </source>
</reference>
<protein>
    <submittedName>
        <fullName evidence="1">Uncharacterized protein</fullName>
    </submittedName>
</protein>
<organism evidence="1">
    <name type="scientific">Mus musculus</name>
    <name type="common">Mouse</name>
    <dbReference type="NCBI Taxonomy" id="10090"/>
    <lineage>
        <taxon>Eukaryota</taxon>
        <taxon>Metazoa</taxon>
        <taxon>Chordata</taxon>
        <taxon>Craniata</taxon>
        <taxon>Vertebrata</taxon>
        <taxon>Euteleostomi</taxon>
        <taxon>Mammalia</taxon>
        <taxon>Eutheria</taxon>
        <taxon>Euarchontoglires</taxon>
        <taxon>Glires</taxon>
        <taxon>Rodentia</taxon>
        <taxon>Myomorpha</taxon>
        <taxon>Muroidea</taxon>
        <taxon>Muridae</taxon>
        <taxon>Murinae</taxon>
        <taxon>Mus</taxon>
        <taxon>Mus</taxon>
    </lineage>
</organism>
<dbReference type="AlphaFoldDB" id="Q3TQQ6"/>
<accession>Q3TQQ6</accession>
<reference evidence="1" key="4">
    <citation type="journal article" date="2001" name="Nature">
        <title>Functional annotation of a full-length mouse cDNA collection.</title>
        <authorList>
            <consortium name="The RIKEN Genome Exploration Research Group Phase II Team and the FANTOM Consortium"/>
        </authorList>
    </citation>
    <scope>NUCLEOTIDE SEQUENCE</scope>
    <source>
        <strain evidence="1">C57BL/6J</strain>
        <tissue evidence="1">Egg</tissue>
    </source>
</reference>
<reference evidence="1" key="2">
    <citation type="journal article" date="2000" name="Genome Res.">
        <title>Normalization and subtraction of cap-trapper-selected cDNAs to prepare full-length cDNA libraries for rapid discovery of new genes.</title>
        <authorList>
            <person name="Carninci P."/>
            <person name="Shibata Y."/>
            <person name="Hayatsu N."/>
            <person name="Sugahara Y."/>
            <person name="Shibata K."/>
            <person name="Itoh M."/>
            <person name="Konno H."/>
            <person name="Okazaki Y."/>
            <person name="Muramatsu M."/>
            <person name="Hayashizaki Y."/>
        </authorList>
    </citation>
    <scope>NUCLEOTIDE SEQUENCE</scope>
    <source>
        <strain evidence="1">C57BL/6J</strain>
        <tissue evidence="1">Egg</tissue>
    </source>
</reference>
<proteinExistence type="evidence at transcript level"/>
<reference evidence="1" key="5">
    <citation type="journal article" date="2002" name="Nature">
        <title>Analysis of the mouse transcriptome based on functional annotation of 60,770 full-length cDNAs.</title>
        <authorList>
            <consortium name="The FANTOM Consortium and the RIKEN Genome Exploration Research Group Phase I and II Team"/>
        </authorList>
    </citation>
    <scope>NUCLEOTIDE SEQUENCE</scope>
    <source>
        <strain evidence="1">C57BL/6J</strain>
        <tissue evidence="1">Egg</tissue>
    </source>
</reference>
<sequence length="46" mass="5296">MRSFGRLGNLNAPRTPRIVVFEGREKNIKTWCSTVKKPTTTLNEFT</sequence>
<reference evidence="1" key="8">
    <citation type="journal article" date="2005" name="Science">
        <title>Antisense Transcription in the Mammalian Transcriptome.</title>
        <authorList>
            <consortium name="RIKEN Genome Exploration Research Group and Genome Science Group (Genome Network Project Core Group) and the FANTOM Consortium"/>
        </authorList>
    </citation>
    <scope>NUCLEOTIDE SEQUENCE</scope>
    <source>
        <strain evidence="1">C57BL/6J</strain>
        <tissue evidence="1">Egg</tissue>
    </source>
</reference>
<reference evidence="1" key="6">
    <citation type="submission" date="2004-04" db="EMBL/GenBank/DDBJ databases">
        <authorList>
            <person name="Arakawa T."/>
            <person name="Carninci P."/>
            <person name="Fukuda S."/>
            <person name="Hashizume W."/>
            <person name="Hayashida K."/>
            <person name="Hori F."/>
            <person name="Iida J."/>
            <person name="Imamura K."/>
            <person name="Imotani K."/>
            <person name="Itoh M."/>
            <person name="Kanagawa S."/>
            <person name="Kawai J."/>
            <person name="Kojima M."/>
            <person name="Konno H."/>
            <person name="Murata M."/>
            <person name="Nakamura M."/>
            <person name="Ninomiya N."/>
            <person name="Nishiyori H."/>
            <person name="Nomura K."/>
            <person name="Ohno M."/>
            <person name="Sakazume N."/>
            <person name="Sano H."/>
            <person name="Sasaki D."/>
            <person name="Shibata K."/>
            <person name="Shiraki T."/>
            <person name="Tagami M."/>
            <person name="Tagami Y."/>
            <person name="Waki K."/>
            <person name="Watahiki A."/>
            <person name="Muramatsu M."/>
            <person name="Hayashizaki Y."/>
        </authorList>
    </citation>
    <scope>NUCLEOTIDE SEQUENCE</scope>
    <source>
        <strain evidence="1">C57BL/6J</strain>
        <tissue evidence="1">Egg</tissue>
    </source>
</reference>